<evidence type="ECO:0000256" key="8">
    <source>
        <dbReference type="ARBA" id="ARBA00023163"/>
    </source>
</evidence>
<reference evidence="13 14" key="1">
    <citation type="journal article" date="2019" name="Biochem. Eng. J.">
        <title>Metabolic engineering of the marine bacteria Neptunomonas concharum for the production of acetoin and meso-2,3-butanediol from acetate.</title>
        <authorList>
            <person name="Li W."/>
            <person name="Pu N."/>
            <person name="Liu C.-X."/>
            <person name="Yuan Q.-P."/>
            <person name="Li Z.-J."/>
        </authorList>
    </citation>
    <scope>NUCLEOTIDE SEQUENCE [LARGE SCALE GENOMIC DNA]</scope>
    <source>
        <strain evidence="13 14">JCM17730</strain>
    </source>
</reference>
<dbReference type="InterPro" id="IPR027417">
    <property type="entry name" value="P-loop_NTPase"/>
</dbReference>
<evidence type="ECO:0000256" key="7">
    <source>
        <dbReference type="ARBA" id="ARBA00023159"/>
    </source>
</evidence>
<dbReference type="SMART" id="SM00490">
    <property type="entry name" value="HELICc"/>
    <property type="match status" value="1"/>
</dbReference>
<comment type="similarity">
    <text evidence="9">Belongs to the SNF2/RAD54 helicase family. RapA subfamily.</text>
</comment>
<evidence type="ECO:0000313" key="13">
    <source>
        <dbReference type="EMBL" id="QEQ97083.1"/>
    </source>
</evidence>
<dbReference type="CDD" id="cd18011">
    <property type="entry name" value="DEXDc_RapA"/>
    <property type="match status" value="1"/>
</dbReference>
<keyword evidence="4 9" id="KW-0067">ATP-binding</keyword>
<dbReference type="RefSeq" id="WP_138987607.1">
    <property type="nucleotide sequence ID" value="NZ_CP043869.1"/>
</dbReference>
<dbReference type="PROSITE" id="PS51192">
    <property type="entry name" value="HELICASE_ATP_BIND_1"/>
    <property type="match status" value="1"/>
</dbReference>
<dbReference type="Gene3D" id="2.30.30.140">
    <property type="match status" value="1"/>
</dbReference>
<keyword evidence="2 9" id="KW-0378">Hydrolase</keyword>
<comment type="subunit">
    <text evidence="9">Interacts with the RNAP. Has a higher affinity for the core RNAP than for the holoenzyme. Its ATPase activity is stimulated by binding to RNAP.</text>
</comment>
<keyword evidence="3 9" id="KW-0347">Helicase</keyword>
<evidence type="ECO:0000256" key="2">
    <source>
        <dbReference type="ARBA" id="ARBA00022801"/>
    </source>
</evidence>
<dbReference type="GO" id="GO:0006355">
    <property type="term" value="P:regulation of DNA-templated transcription"/>
    <property type="evidence" value="ECO:0007669"/>
    <property type="project" value="UniProtKB-UniRule"/>
</dbReference>
<dbReference type="SMART" id="SM00487">
    <property type="entry name" value="DEXDc"/>
    <property type="match status" value="1"/>
</dbReference>
<dbReference type="InterPro" id="IPR040766">
    <property type="entry name" value="Tudor_2_RapA"/>
</dbReference>
<dbReference type="InterPro" id="IPR000330">
    <property type="entry name" value="SNF2_N"/>
</dbReference>
<keyword evidence="6 9" id="KW-0238">DNA-binding</keyword>
<sequence length="955" mass="108173">MAVTEFIPGQRWISNTEAELGLGIITSNLDRRVTILFPAAEEERTYATDNAPVSRVEYPVGESVQTAEGVEFEITERLEKNGCIIYFGKDKEGNELIVPELELDSTVQFNRPQDRLFAGQIDKLSRYRLRLDTLEHHHRLQKSPAYGLSGGRVQLLPHQFYIAHEVANRFAPRVLLADEVGLGKTIEAGLILHQQLISGRAQRVLITVPDSLVYQWLIEMLRRFNLRFSIMDELRCTAMEMSGTDNPFESAQLILCTQSFINDNAERIEQILACQWDMLIVDEAHHLVWSETETSPLYRTIETLASNIPSLLLLTATPEQLGIESHFARLRLLDPDRYSDLDQFREEQTHYAEVNTLVQKLIAENGVSLLANDAALQAELNGYLGEETSAALIESAQSGEGDIALEECINHLLDRHGTGRVLFRNTRDAVEGFPKRVLHTYPLEAPLQLMTDTAEATLQQVLQPEYLIGEDWLEQDPRVAWLDNWLKDHRLEKTLLICASADSAQALEEYIRLRKGVRSAVFHEKMTLINRDRAAAYFADEEEYAQVLVCSEIGSEGRNFQFAQHLIMFDLPLNPDLLEQRIGRLDRIGQKHDVQIHVPYYENSAQAILLRWLDEGINAFRHTCPAGQLLLNQFEDTLTSLLLDGADEAVFQELITTSQAASKEILDELKKGRDRLLEMSSCRPAQAEALLEAVTEYEQRSQLVDYMERVFDQFGVDQQTHGLHSVILQPTDQMIYHRFPGLSDDGCTATYSREEALGREDMQFLNWEHPMVSGAMEMITGSEFGNTAVCTVKLPPLQPGTLLVETIFVLYCAAPRALNLQRYQPQATVRVLFDSNGNNLTQIITSEHLNKLGERVKRHASQNLIRHGREQISSVLEKAETAAEQQQDTLIAAALDKATHQLDEEVERLQALIKVNPSIREDELSQLLANRESILNHLRTSKLKMDAVRIAVVSN</sequence>
<feature type="coiled-coil region" evidence="10">
    <location>
        <begin position="869"/>
        <end position="915"/>
    </location>
</feature>
<dbReference type="InterPro" id="IPR057342">
    <property type="entry name" value="DEXDc_RapA"/>
</dbReference>
<comment type="function">
    <text evidence="9">Transcription regulator that activates transcription by stimulating RNA polymerase (RNAP) recycling in case of stress conditions such as supercoiled DNA or high salt concentrations. Probably acts by releasing the RNAP, when it is trapped or immobilized on tightly supercoiled DNA. Does not activate transcription on linear DNA. Probably not involved in DNA repair.</text>
</comment>
<evidence type="ECO:0000256" key="10">
    <source>
        <dbReference type="SAM" id="Coils"/>
    </source>
</evidence>
<dbReference type="InterPro" id="IPR038718">
    <property type="entry name" value="SNF2-like_sf"/>
</dbReference>
<evidence type="ECO:0000256" key="5">
    <source>
        <dbReference type="ARBA" id="ARBA00023015"/>
    </source>
</evidence>
<dbReference type="InterPro" id="IPR049730">
    <property type="entry name" value="SNF2/RAD54-like_C"/>
</dbReference>
<dbReference type="InterPro" id="IPR001650">
    <property type="entry name" value="Helicase_C-like"/>
</dbReference>
<dbReference type="Gene3D" id="6.10.140.2230">
    <property type="match status" value="1"/>
</dbReference>
<organism evidence="13 14">
    <name type="scientific">Neptunomonas concharum</name>
    <dbReference type="NCBI Taxonomy" id="1031538"/>
    <lineage>
        <taxon>Bacteria</taxon>
        <taxon>Pseudomonadati</taxon>
        <taxon>Pseudomonadota</taxon>
        <taxon>Gammaproteobacteria</taxon>
        <taxon>Oceanospirillales</taxon>
        <taxon>Oceanospirillaceae</taxon>
        <taxon>Neptunomonas</taxon>
    </lineage>
</organism>
<dbReference type="OrthoDB" id="9814088at2"/>
<protein>
    <recommendedName>
        <fullName evidence="9">RNA polymerase-associated protein RapA</fullName>
        <ecNumber evidence="9">3.6.4.-</ecNumber>
    </recommendedName>
    <alternativeName>
        <fullName evidence="9">ATP-dependent helicase HepA</fullName>
    </alternativeName>
</protein>
<dbReference type="EC" id="3.6.4.-" evidence="9"/>
<dbReference type="AlphaFoldDB" id="A0A5P1RBV4"/>
<dbReference type="Pfam" id="PF18337">
    <property type="entry name" value="Tudor_RapA"/>
    <property type="match status" value="1"/>
</dbReference>
<dbReference type="KEGG" id="ncu:F0U83_10370"/>
<dbReference type="PANTHER" id="PTHR45766">
    <property type="entry name" value="DNA ANNEALING HELICASE AND ENDONUCLEASE ZRANB3 FAMILY MEMBER"/>
    <property type="match status" value="1"/>
</dbReference>
<evidence type="ECO:0000256" key="3">
    <source>
        <dbReference type="ARBA" id="ARBA00022806"/>
    </source>
</evidence>
<proteinExistence type="inferred from homology"/>
<feature type="domain" description="Helicase ATP-binding" evidence="11">
    <location>
        <begin position="165"/>
        <end position="336"/>
    </location>
</feature>
<dbReference type="Gene3D" id="6.10.140.1500">
    <property type="match status" value="1"/>
</dbReference>
<keyword evidence="5 9" id="KW-0805">Transcription regulation</keyword>
<dbReference type="Pfam" id="PF00176">
    <property type="entry name" value="SNF2-rel_dom"/>
    <property type="match status" value="1"/>
</dbReference>
<dbReference type="GO" id="GO:0003677">
    <property type="term" value="F:DNA binding"/>
    <property type="evidence" value="ECO:0007669"/>
    <property type="project" value="UniProtKB-KW"/>
</dbReference>
<dbReference type="Pfam" id="PF12137">
    <property type="entry name" value="RapA_C"/>
    <property type="match status" value="1"/>
</dbReference>
<dbReference type="InterPro" id="IPR040765">
    <property type="entry name" value="Tudor_1_RapA"/>
</dbReference>
<dbReference type="CDD" id="cd18793">
    <property type="entry name" value="SF2_C_SNF"/>
    <property type="match status" value="1"/>
</dbReference>
<dbReference type="PANTHER" id="PTHR45766:SF6">
    <property type="entry name" value="SWI_SNF-RELATED MATRIX-ASSOCIATED ACTIN-DEPENDENT REGULATOR OF CHROMATIN SUBFAMILY A-LIKE PROTEIN 1"/>
    <property type="match status" value="1"/>
</dbReference>
<dbReference type="InterPro" id="IPR022737">
    <property type="entry name" value="RapA_C"/>
</dbReference>
<dbReference type="SUPFAM" id="SSF52540">
    <property type="entry name" value="P-loop containing nucleoside triphosphate hydrolases"/>
    <property type="match status" value="2"/>
</dbReference>
<dbReference type="InterPro" id="IPR023949">
    <property type="entry name" value="Helicase_RapA"/>
</dbReference>
<dbReference type="InterPro" id="IPR014001">
    <property type="entry name" value="Helicase_ATP-bd"/>
</dbReference>
<dbReference type="NCBIfam" id="NF003426">
    <property type="entry name" value="PRK04914.1"/>
    <property type="match status" value="1"/>
</dbReference>
<keyword evidence="1 9" id="KW-0547">Nucleotide-binding</keyword>
<evidence type="ECO:0000259" key="11">
    <source>
        <dbReference type="PROSITE" id="PS51192"/>
    </source>
</evidence>
<dbReference type="GO" id="GO:0004386">
    <property type="term" value="F:helicase activity"/>
    <property type="evidence" value="ECO:0007669"/>
    <property type="project" value="UniProtKB-UniRule"/>
</dbReference>
<dbReference type="EMBL" id="CP043869">
    <property type="protein sequence ID" value="QEQ97083.1"/>
    <property type="molecule type" value="Genomic_DNA"/>
</dbReference>
<evidence type="ECO:0000256" key="1">
    <source>
        <dbReference type="ARBA" id="ARBA00022741"/>
    </source>
</evidence>
<dbReference type="Pfam" id="PF18339">
    <property type="entry name" value="Tudor_1_RapA"/>
    <property type="match status" value="1"/>
</dbReference>
<dbReference type="Gene3D" id="3.40.50.10810">
    <property type="entry name" value="Tandem AAA-ATPase domain"/>
    <property type="match status" value="1"/>
</dbReference>
<gene>
    <name evidence="9 13" type="primary">rapA</name>
    <name evidence="13" type="ORF">F0U83_10370</name>
</gene>
<feature type="domain" description="Helicase C-terminal" evidence="12">
    <location>
        <begin position="481"/>
        <end position="632"/>
    </location>
</feature>
<dbReference type="Gene3D" id="3.30.360.80">
    <property type="match status" value="1"/>
</dbReference>
<feature type="binding site" evidence="9">
    <location>
        <begin position="178"/>
        <end position="185"/>
    </location>
    <ligand>
        <name>ATP</name>
        <dbReference type="ChEBI" id="CHEBI:30616"/>
    </ligand>
</feature>
<dbReference type="GO" id="GO:0016817">
    <property type="term" value="F:hydrolase activity, acting on acid anhydrides"/>
    <property type="evidence" value="ECO:0007669"/>
    <property type="project" value="InterPro"/>
</dbReference>
<dbReference type="Pfam" id="PF00271">
    <property type="entry name" value="Helicase_C"/>
    <property type="match status" value="1"/>
</dbReference>
<evidence type="ECO:0000256" key="9">
    <source>
        <dbReference type="HAMAP-Rule" id="MF_01821"/>
    </source>
</evidence>
<keyword evidence="8 9" id="KW-0804">Transcription</keyword>
<evidence type="ECO:0000256" key="4">
    <source>
        <dbReference type="ARBA" id="ARBA00022840"/>
    </source>
</evidence>
<keyword evidence="14" id="KW-1185">Reference proteome</keyword>
<name>A0A5P1RBV4_9GAMM</name>
<keyword evidence="7 9" id="KW-0010">Activator</keyword>
<dbReference type="Gene3D" id="2.30.30.930">
    <property type="match status" value="1"/>
</dbReference>
<dbReference type="HAMAP" id="MF_01821">
    <property type="entry name" value="Helicase_RapA"/>
    <property type="match status" value="1"/>
</dbReference>
<accession>A0A5P1RBV4</accession>
<dbReference type="Gene3D" id="3.40.50.300">
    <property type="entry name" value="P-loop containing nucleotide triphosphate hydrolases"/>
    <property type="match status" value="1"/>
</dbReference>
<feature type="short sequence motif" description="DEAH box" evidence="9">
    <location>
        <begin position="282"/>
        <end position="285"/>
    </location>
</feature>
<dbReference type="PROSITE" id="PS51194">
    <property type="entry name" value="HELICASE_CTER"/>
    <property type="match status" value="1"/>
</dbReference>
<evidence type="ECO:0000256" key="6">
    <source>
        <dbReference type="ARBA" id="ARBA00023125"/>
    </source>
</evidence>
<keyword evidence="10" id="KW-0175">Coiled coil</keyword>
<dbReference type="GO" id="GO:0005524">
    <property type="term" value="F:ATP binding"/>
    <property type="evidence" value="ECO:0007669"/>
    <property type="project" value="UniProtKB-UniRule"/>
</dbReference>
<evidence type="ECO:0000313" key="14">
    <source>
        <dbReference type="Proteomes" id="UP000324760"/>
    </source>
</evidence>
<evidence type="ECO:0000259" key="12">
    <source>
        <dbReference type="PROSITE" id="PS51194"/>
    </source>
</evidence>
<dbReference type="Proteomes" id="UP000324760">
    <property type="component" value="Chromosome"/>
</dbReference>